<dbReference type="STRING" id="1283841.A0A084QG98"/>
<dbReference type="InParanoid" id="A0A084QG98"/>
<protein>
    <submittedName>
        <fullName evidence="1">Uncharacterized protein</fullName>
    </submittedName>
</protein>
<dbReference type="EMBL" id="KL660768">
    <property type="protein sequence ID" value="KFA62983.1"/>
    <property type="molecule type" value="Genomic_DNA"/>
</dbReference>
<dbReference type="InterPro" id="IPR022085">
    <property type="entry name" value="OpdG"/>
</dbReference>
<dbReference type="PANTHER" id="PTHR38797">
    <property type="entry name" value="NUCLEAR PORE COMPLEX PROTEIN NUP85-RELATED"/>
    <property type="match status" value="1"/>
</dbReference>
<dbReference type="HOGENOM" id="CLU_035263_2_1_1"/>
<proteinExistence type="predicted"/>
<sequence>MAKCGALIDLQPLMANSGNSKVDAQLLDVFDKAVNALSPTELSAEATAGELDRLYPASTDDVENYLWSMWTLLERVAKKIPAPDPRQQLLVGIIRKLQAMERETVKLWGNDSKVWSELPMLGPTMREAWNVELTSCAHAARPALDGTGQDASAIAEWVSLNSFAARVLGGSLQSWENFAIWELRDSLEEDPASSTARDAHLATASQWFIYAGKVLYDLSRNPTELDEASARALTTGKLLDAKPGFSEERWKFWRQRLAELVKETQSKELKETVDKALDEIKSLEA</sequence>
<dbReference type="PANTHER" id="PTHR38797:SF4">
    <property type="entry name" value="NUCLEAR PORE COMPLEX PROTEIN NUP85"/>
    <property type="match status" value="1"/>
</dbReference>
<organism evidence="1 2">
    <name type="scientific">Stachybotrys chlorohalonatus (strain IBT 40285)</name>
    <dbReference type="NCBI Taxonomy" id="1283841"/>
    <lineage>
        <taxon>Eukaryota</taxon>
        <taxon>Fungi</taxon>
        <taxon>Dikarya</taxon>
        <taxon>Ascomycota</taxon>
        <taxon>Pezizomycotina</taxon>
        <taxon>Sordariomycetes</taxon>
        <taxon>Hypocreomycetidae</taxon>
        <taxon>Hypocreales</taxon>
        <taxon>Stachybotryaceae</taxon>
        <taxon>Stachybotrys</taxon>
    </lineage>
</organism>
<gene>
    <name evidence="1" type="ORF">S40285_06851</name>
</gene>
<dbReference type="OMA" id="WINQNAF"/>
<evidence type="ECO:0000313" key="1">
    <source>
        <dbReference type="EMBL" id="KFA62983.1"/>
    </source>
</evidence>
<name>A0A084QG98_STAC4</name>
<accession>A0A084QG98</accession>
<keyword evidence="2" id="KW-1185">Reference proteome</keyword>
<dbReference type="InterPro" id="IPR053204">
    <property type="entry name" value="Oxopyrrolidines_Biosynth-assoc"/>
</dbReference>
<reference evidence="1 2" key="1">
    <citation type="journal article" date="2014" name="BMC Genomics">
        <title>Comparative genome sequencing reveals chemotype-specific gene clusters in the toxigenic black mold Stachybotrys.</title>
        <authorList>
            <person name="Semeiks J."/>
            <person name="Borek D."/>
            <person name="Otwinowski Z."/>
            <person name="Grishin N.V."/>
        </authorList>
    </citation>
    <scope>NUCLEOTIDE SEQUENCE [LARGE SCALE GENOMIC DNA]</scope>
    <source>
        <strain evidence="1 2">IBT 40285</strain>
    </source>
</reference>
<evidence type="ECO:0000313" key="2">
    <source>
        <dbReference type="Proteomes" id="UP000028524"/>
    </source>
</evidence>
<dbReference type="Proteomes" id="UP000028524">
    <property type="component" value="Unassembled WGS sequence"/>
</dbReference>
<dbReference type="AlphaFoldDB" id="A0A084QG98"/>
<dbReference type="OrthoDB" id="3350591at2759"/>
<dbReference type="Pfam" id="PF12311">
    <property type="entry name" value="DUF3632"/>
    <property type="match status" value="1"/>
</dbReference>